<dbReference type="OrthoDB" id="9801841at2"/>
<evidence type="ECO:0000313" key="2">
    <source>
        <dbReference type="Proteomes" id="UP000005289"/>
    </source>
</evidence>
<evidence type="ECO:0000313" key="1">
    <source>
        <dbReference type="EMBL" id="AHF00031.1"/>
    </source>
</evidence>
<organism evidence="1 2">
    <name type="scientific">Thioalkalivibrio paradoxus ARh 1</name>
    <dbReference type="NCBI Taxonomy" id="713585"/>
    <lineage>
        <taxon>Bacteria</taxon>
        <taxon>Pseudomonadati</taxon>
        <taxon>Pseudomonadota</taxon>
        <taxon>Gammaproteobacteria</taxon>
        <taxon>Chromatiales</taxon>
        <taxon>Ectothiorhodospiraceae</taxon>
        <taxon>Thioalkalivibrio</taxon>
    </lineage>
</organism>
<dbReference type="Proteomes" id="UP000005289">
    <property type="component" value="Chromosome"/>
</dbReference>
<gene>
    <name evidence="1" type="ORF">THITH_06965</name>
</gene>
<dbReference type="RefSeq" id="WP_006747852.1">
    <property type="nucleotide sequence ID" value="NZ_CP007029.1"/>
</dbReference>
<keyword evidence="2" id="KW-1185">Reference proteome</keyword>
<sequence>MVEKKIFSGAMVNVSASEYCESRGTRLSDYELRGVFMKGGYSGSTIFESFRRDVPAEAEAVTNVQYLGTVTGESFFYAARRLEVVIGTALIPKRRREESDSPAGDG</sequence>
<dbReference type="KEGG" id="tti:THITH_06965"/>
<dbReference type="AlphaFoldDB" id="W0DT31"/>
<dbReference type="HOGENOM" id="CLU_2235341_0_0_6"/>
<proteinExistence type="predicted"/>
<accession>W0DT31</accession>
<dbReference type="EMBL" id="CP007029">
    <property type="protein sequence ID" value="AHF00031.1"/>
    <property type="molecule type" value="Genomic_DNA"/>
</dbReference>
<name>W0DT31_9GAMM</name>
<protein>
    <submittedName>
        <fullName evidence="1">Uncharacterized protein</fullName>
    </submittedName>
</protein>
<reference evidence="1 2" key="1">
    <citation type="submission" date="2013-12" db="EMBL/GenBank/DDBJ databases">
        <authorList>
            <consortium name="DOE Joint Genome Institute"/>
            <person name="Muyzer G."/>
            <person name="Huntemann M."/>
            <person name="Han J."/>
            <person name="Chen A."/>
            <person name="Kyrpides N."/>
            <person name="Mavromatis K."/>
            <person name="Markowitz V."/>
            <person name="Palaniappan K."/>
            <person name="Ivanova N."/>
            <person name="Schaumberg A."/>
            <person name="Pati A."/>
            <person name="Liolios K."/>
            <person name="Nordberg H.P."/>
            <person name="Cantor M.N."/>
            <person name="Hua S.X."/>
            <person name="Woyke T."/>
        </authorList>
    </citation>
    <scope>NUCLEOTIDE SEQUENCE [LARGE SCALE GENOMIC DNA]</scope>
    <source>
        <strain evidence="1 2">ARh 1</strain>
    </source>
</reference>